<dbReference type="EMBL" id="CP095072">
    <property type="protein sequence ID" value="UOQ50293.1"/>
    <property type="molecule type" value="Genomic_DNA"/>
</dbReference>
<feature type="transmembrane region" description="Helical" evidence="5">
    <location>
        <begin position="21"/>
        <end position="46"/>
    </location>
</feature>
<evidence type="ECO:0000256" key="5">
    <source>
        <dbReference type="SAM" id="Phobius"/>
    </source>
</evidence>
<evidence type="ECO:0000256" key="4">
    <source>
        <dbReference type="ARBA" id="ARBA00022989"/>
    </source>
</evidence>
<dbReference type="PANTHER" id="PTHR33392">
    <property type="entry name" value="POLYISOPRENYL-TEICHOIC ACID--PEPTIDOGLYCAN TEICHOIC ACID TRANSFERASE TAGU"/>
    <property type="match status" value="1"/>
</dbReference>
<evidence type="ECO:0000256" key="2">
    <source>
        <dbReference type="ARBA" id="ARBA00022692"/>
    </source>
</evidence>
<evidence type="ECO:0000313" key="8">
    <source>
        <dbReference type="Proteomes" id="UP000831782"/>
    </source>
</evidence>
<dbReference type="InterPro" id="IPR004474">
    <property type="entry name" value="LytR_CpsA_psr"/>
</dbReference>
<keyword evidence="2 5" id="KW-0812">Transmembrane</keyword>
<evidence type="ECO:0000256" key="3">
    <source>
        <dbReference type="ARBA" id="ARBA00022968"/>
    </source>
</evidence>
<dbReference type="InterPro" id="IPR050922">
    <property type="entry name" value="LytR/CpsA/Psr_CW_biosynth"/>
</dbReference>
<sequence length="342" mass="38638">MTNKQEQFRIEKRIKKKKKRLKVLLFVFIPLVIILGSVGVFAAQLINKAQNTVNNALESDGREGGSALRDEEVDPGKDSISILFIGIDDSEKRQSNNESSQLSDALILATLNKQDHSVKMLSIPRDSYVYVPIKDRQTKINHAHAYGGPSATIETVEQFLDIPVDYFVRINFNAFMDVVDTLNGITVEVPYEFYEQDSQDRKNAIHLLPGEQTLNGEEALALARTRKLDNDIERGKRQQQIMKAILQKSMSLGSVFKYDDLIEAVGNNMKTNMTFNEMKSLVSYGTSGQLNIETYTLQGSDSRIDGTYYYQVNEESLSTVQQTLKQHLDFEETTAETDTVTE</sequence>
<keyword evidence="8" id="KW-1185">Reference proteome</keyword>
<dbReference type="Gene3D" id="3.40.630.190">
    <property type="entry name" value="LCP protein"/>
    <property type="match status" value="1"/>
</dbReference>
<organism evidence="7 8">
    <name type="scientific">Gracilibacillus caseinilyticus</name>
    <dbReference type="NCBI Taxonomy" id="2932256"/>
    <lineage>
        <taxon>Bacteria</taxon>
        <taxon>Bacillati</taxon>
        <taxon>Bacillota</taxon>
        <taxon>Bacilli</taxon>
        <taxon>Bacillales</taxon>
        <taxon>Bacillaceae</taxon>
        <taxon>Gracilibacillus</taxon>
    </lineage>
</organism>
<keyword evidence="3" id="KW-0735">Signal-anchor</keyword>
<comment type="similarity">
    <text evidence="1">Belongs to the LytR/CpsA/Psr (LCP) family.</text>
</comment>
<reference evidence="7 8" key="1">
    <citation type="submission" date="2022-04" db="EMBL/GenBank/DDBJ databases">
        <title>Gracilibacillus sp. isolated from saltern.</title>
        <authorList>
            <person name="Won M."/>
            <person name="Lee C.-M."/>
            <person name="Woen H.-Y."/>
            <person name="Kwon S.-W."/>
        </authorList>
    </citation>
    <scope>NUCLEOTIDE SEQUENCE [LARGE SCALE GENOMIC DNA]</scope>
    <source>
        <strain evidence="7 8">SSWR10-1</strain>
    </source>
</reference>
<dbReference type="Proteomes" id="UP000831782">
    <property type="component" value="Chromosome"/>
</dbReference>
<keyword evidence="5" id="KW-0472">Membrane</keyword>
<keyword evidence="4 5" id="KW-1133">Transmembrane helix</keyword>
<evidence type="ECO:0000259" key="6">
    <source>
        <dbReference type="Pfam" id="PF03816"/>
    </source>
</evidence>
<dbReference type="PANTHER" id="PTHR33392:SF3">
    <property type="entry name" value="POLYISOPRENYL-TEICHOIC ACID--PEPTIDOGLYCAN TEICHOIC ACID TRANSFERASE TAGT"/>
    <property type="match status" value="1"/>
</dbReference>
<dbReference type="RefSeq" id="WP_244723784.1">
    <property type="nucleotide sequence ID" value="NZ_CP095072.1"/>
</dbReference>
<evidence type="ECO:0000313" key="7">
    <source>
        <dbReference type="EMBL" id="UOQ50293.1"/>
    </source>
</evidence>
<proteinExistence type="inferred from homology"/>
<evidence type="ECO:0000256" key="1">
    <source>
        <dbReference type="ARBA" id="ARBA00006068"/>
    </source>
</evidence>
<name>A0ABY4F182_9BACI</name>
<protein>
    <submittedName>
        <fullName evidence="7">LCP family protein</fullName>
    </submittedName>
</protein>
<gene>
    <name evidence="7" type="ORF">MUN88_09650</name>
</gene>
<feature type="domain" description="Cell envelope-related transcriptional attenuator" evidence="6">
    <location>
        <begin position="103"/>
        <end position="249"/>
    </location>
</feature>
<accession>A0ABY4F182</accession>
<dbReference type="NCBIfam" id="TIGR00350">
    <property type="entry name" value="lytR_cpsA_psr"/>
    <property type="match status" value="1"/>
</dbReference>
<dbReference type="Pfam" id="PF03816">
    <property type="entry name" value="LytR_cpsA_psr"/>
    <property type="match status" value="1"/>
</dbReference>